<protein>
    <recommendedName>
        <fullName evidence="6">Heat shock protein 70</fullName>
    </recommendedName>
</protein>
<dbReference type="FunFam" id="3.30.420.40:FF:000028">
    <property type="entry name" value="heat shock 70 kDa protein-like"/>
    <property type="match status" value="1"/>
</dbReference>
<evidence type="ECO:0000313" key="5">
    <source>
        <dbReference type="Proteomes" id="UP000708208"/>
    </source>
</evidence>
<dbReference type="AlphaFoldDB" id="A0A8J2LW55"/>
<keyword evidence="3" id="KW-0067">ATP-binding</keyword>
<organism evidence="4 5">
    <name type="scientific">Allacma fusca</name>
    <dbReference type="NCBI Taxonomy" id="39272"/>
    <lineage>
        <taxon>Eukaryota</taxon>
        <taxon>Metazoa</taxon>
        <taxon>Ecdysozoa</taxon>
        <taxon>Arthropoda</taxon>
        <taxon>Hexapoda</taxon>
        <taxon>Collembola</taxon>
        <taxon>Symphypleona</taxon>
        <taxon>Sminthuridae</taxon>
        <taxon>Allacma</taxon>
    </lineage>
</organism>
<feature type="non-terminal residue" evidence="4">
    <location>
        <position position="1"/>
    </location>
</feature>
<accession>A0A8J2LW55</accession>
<evidence type="ECO:0000313" key="4">
    <source>
        <dbReference type="EMBL" id="CAG7829760.1"/>
    </source>
</evidence>
<dbReference type="Pfam" id="PF00012">
    <property type="entry name" value="HSP70"/>
    <property type="match status" value="1"/>
</dbReference>
<evidence type="ECO:0008006" key="6">
    <source>
        <dbReference type="Google" id="ProtNLM"/>
    </source>
</evidence>
<gene>
    <name evidence="4" type="ORF">AFUS01_LOCUS39604</name>
</gene>
<evidence type="ECO:0000256" key="3">
    <source>
        <dbReference type="ARBA" id="ARBA00022840"/>
    </source>
</evidence>
<proteinExistence type="inferred from homology"/>
<evidence type="ECO:0000256" key="1">
    <source>
        <dbReference type="ARBA" id="ARBA00007381"/>
    </source>
</evidence>
<sequence>EKIYEDYKKDNGKKLQSQAPAIGIDLGTTYGCIAYFNKDFKEVEVTSNEAGESTTSSYAQLNVVGQTSKDLTHLNLEGTIFNIKRMCGPHFGEEIQKLKKYWPIQVVQSGDGKIKSDLKSPISGRSPRQSF</sequence>
<name>A0A8J2LW55_9HEXA</name>
<dbReference type="Proteomes" id="UP000708208">
    <property type="component" value="Unassembled WGS sequence"/>
</dbReference>
<keyword evidence="2" id="KW-0547">Nucleotide-binding</keyword>
<dbReference type="OrthoDB" id="2401965at2759"/>
<reference evidence="4" key="1">
    <citation type="submission" date="2021-06" db="EMBL/GenBank/DDBJ databases">
        <authorList>
            <person name="Hodson N. C."/>
            <person name="Mongue J. A."/>
            <person name="Jaron S. K."/>
        </authorList>
    </citation>
    <scope>NUCLEOTIDE SEQUENCE</scope>
</reference>
<evidence type="ECO:0000256" key="2">
    <source>
        <dbReference type="ARBA" id="ARBA00022741"/>
    </source>
</evidence>
<dbReference type="InterPro" id="IPR013126">
    <property type="entry name" value="Hsp_70_fam"/>
</dbReference>
<dbReference type="PANTHER" id="PTHR19375">
    <property type="entry name" value="HEAT SHOCK PROTEIN 70KDA"/>
    <property type="match status" value="1"/>
</dbReference>
<dbReference type="EMBL" id="CAJVCH010552768">
    <property type="protein sequence ID" value="CAG7829760.1"/>
    <property type="molecule type" value="Genomic_DNA"/>
</dbReference>
<comment type="similarity">
    <text evidence="1">Belongs to the heat shock protein 70 family.</text>
</comment>
<comment type="caution">
    <text evidence="4">The sequence shown here is derived from an EMBL/GenBank/DDBJ whole genome shotgun (WGS) entry which is preliminary data.</text>
</comment>
<keyword evidence="5" id="KW-1185">Reference proteome</keyword>
<dbReference type="GO" id="GO:0005524">
    <property type="term" value="F:ATP binding"/>
    <property type="evidence" value="ECO:0007669"/>
    <property type="project" value="UniProtKB-KW"/>
</dbReference>
<dbReference type="GO" id="GO:0140662">
    <property type="term" value="F:ATP-dependent protein folding chaperone"/>
    <property type="evidence" value="ECO:0007669"/>
    <property type="project" value="InterPro"/>
</dbReference>